<dbReference type="AlphaFoldDB" id="A0A9P0D720"/>
<dbReference type="OrthoDB" id="10057873at2759"/>
<evidence type="ECO:0000256" key="1">
    <source>
        <dbReference type="SAM" id="MobiDB-lite"/>
    </source>
</evidence>
<feature type="compositionally biased region" description="Basic and acidic residues" evidence="1">
    <location>
        <begin position="355"/>
        <end position="379"/>
    </location>
</feature>
<sequence length="508" mass="58860">MMSIMSKTRTTRTLQAVEKDLLNLGLAGFWSSMNVEIEDDKNLEQEEGIEDILFLPAPIDPDENISYSITIPYHMRCASHILNLIASADIINKRNKNASMKSRHTNIIFKDFLEFSDKTYNAVIATATNPILKLKWPESVGELVKEYTVDIKQNIVNEAKALLKIYQSTVLTLKENIKTYTNINFIEFHDKEDNCVTEKDRLIAQVLQILQDPDINLSMLKKYRYVQNVFITFNTPLPSSAPVERLFSYATFVNPPRRHALSDENLENLILLNYIIMRMRVNVLGRFKMKSSHNTRSMRIVKMAQLVDTVCQGNVREICGDNMMGSTRESQKEHHTESIKVNTIDSPKEDLEEISPTKDQEQPIDENHKENPEVKTKENSEKISKEKFVCSNVEIVFNDDKELLNYAEKVVSSLTESEESSEQKGIESLEGEDYLEHDDDPYSPEENRSYLCDYNDPIHRTKNKRKIKTVNILQQKRINFNEVDDESINVTVPRPQILLKYLQFRNRH</sequence>
<evidence type="ECO:0000313" key="3">
    <source>
        <dbReference type="Proteomes" id="UP001153636"/>
    </source>
</evidence>
<feature type="compositionally biased region" description="Acidic residues" evidence="1">
    <location>
        <begin position="429"/>
        <end position="443"/>
    </location>
</feature>
<feature type="region of interest" description="Disordered" evidence="1">
    <location>
        <begin position="325"/>
        <end position="379"/>
    </location>
</feature>
<dbReference type="InterPro" id="IPR012337">
    <property type="entry name" value="RNaseH-like_sf"/>
</dbReference>
<feature type="region of interest" description="Disordered" evidence="1">
    <location>
        <begin position="413"/>
        <end position="443"/>
    </location>
</feature>
<protein>
    <submittedName>
        <fullName evidence="2">Uncharacterized protein</fullName>
    </submittedName>
</protein>
<reference evidence="2" key="1">
    <citation type="submission" date="2022-01" db="EMBL/GenBank/DDBJ databases">
        <authorList>
            <person name="King R."/>
        </authorList>
    </citation>
    <scope>NUCLEOTIDE SEQUENCE</scope>
</reference>
<dbReference type="SUPFAM" id="SSF53098">
    <property type="entry name" value="Ribonuclease H-like"/>
    <property type="match status" value="1"/>
</dbReference>
<accession>A0A9P0D720</accession>
<dbReference type="EMBL" id="OV651818">
    <property type="protein sequence ID" value="CAH1111407.1"/>
    <property type="molecule type" value="Genomic_DNA"/>
</dbReference>
<gene>
    <name evidence="2" type="ORF">PSYICH_LOCUS11834</name>
</gene>
<proteinExistence type="predicted"/>
<organism evidence="2 3">
    <name type="scientific">Psylliodes chrysocephalus</name>
    <dbReference type="NCBI Taxonomy" id="3402493"/>
    <lineage>
        <taxon>Eukaryota</taxon>
        <taxon>Metazoa</taxon>
        <taxon>Ecdysozoa</taxon>
        <taxon>Arthropoda</taxon>
        <taxon>Hexapoda</taxon>
        <taxon>Insecta</taxon>
        <taxon>Pterygota</taxon>
        <taxon>Neoptera</taxon>
        <taxon>Endopterygota</taxon>
        <taxon>Coleoptera</taxon>
        <taxon>Polyphaga</taxon>
        <taxon>Cucujiformia</taxon>
        <taxon>Chrysomeloidea</taxon>
        <taxon>Chrysomelidae</taxon>
        <taxon>Galerucinae</taxon>
        <taxon>Alticini</taxon>
        <taxon>Psylliodes</taxon>
    </lineage>
</organism>
<keyword evidence="3" id="KW-1185">Reference proteome</keyword>
<evidence type="ECO:0000313" key="2">
    <source>
        <dbReference type="EMBL" id="CAH1111407.1"/>
    </source>
</evidence>
<dbReference type="Proteomes" id="UP001153636">
    <property type="component" value="Chromosome 6"/>
</dbReference>
<name>A0A9P0D720_9CUCU</name>
<feature type="compositionally biased region" description="Basic and acidic residues" evidence="1">
    <location>
        <begin position="329"/>
        <end position="338"/>
    </location>
</feature>